<dbReference type="EMBL" id="CP021170">
    <property type="protein sequence ID" value="ARR10775.1"/>
    <property type="molecule type" value="Genomic_DNA"/>
</dbReference>
<keyword evidence="2" id="KW-1185">Reference proteome</keyword>
<accession>A0A1X9T471</accession>
<dbReference type="RefSeq" id="WP_087071470.1">
    <property type="nucleotide sequence ID" value="NZ_CP021170.1"/>
</dbReference>
<sequence length="74" mass="8553">MKVVVFIGMFQEEIWEVKAFIGEDAENKAEAAFEQYTEVSYAEFQRRWDTGDEDSYHILGRELGGTSIEILEAE</sequence>
<geneLocation type="plasmid" evidence="1 2">
    <name>unnamed1</name>
</geneLocation>
<reference evidence="1 2" key="1">
    <citation type="journal article" date="2016" name="Int. J. Syst. Evol. Microbiol.">
        <title>Paenibacillus damxungensis sp. nov., isolated from raw yak (Bos grunniens) milk.</title>
        <authorList>
            <person name="Wu Z."/>
            <person name="Gao C."/>
            <person name="Han J."/>
            <person name="Liu Z."/>
        </authorList>
    </citation>
    <scope>NUCLEOTIDE SEQUENCE [LARGE SCALE GENOMIC DNA]</scope>
    <source>
        <strain evidence="1 2">BD3526</strain>
        <plasmid evidence="1 2">unnamed1</plasmid>
    </source>
</reference>
<gene>
    <name evidence="1" type="ORF">AR543_p0167</name>
</gene>
<protein>
    <submittedName>
        <fullName evidence="1">Uncharacterized protein</fullName>
    </submittedName>
</protein>
<dbReference type="Proteomes" id="UP000078148">
    <property type="component" value="Plasmid unnamed1"/>
</dbReference>
<evidence type="ECO:0000313" key="2">
    <source>
        <dbReference type="Proteomes" id="UP000078148"/>
    </source>
</evidence>
<organism evidence="1 2">
    <name type="scientific">Paenibacillus bovis</name>
    <dbReference type="NCBI Taxonomy" id="1616788"/>
    <lineage>
        <taxon>Bacteria</taxon>
        <taxon>Bacillati</taxon>
        <taxon>Bacillota</taxon>
        <taxon>Bacilli</taxon>
        <taxon>Bacillales</taxon>
        <taxon>Paenibacillaceae</taxon>
        <taxon>Paenibacillus</taxon>
    </lineage>
</organism>
<dbReference type="AlphaFoldDB" id="A0A1X9T471"/>
<dbReference type="KEGG" id="pbv:AR543_p0167"/>
<evidence type="ECO:0000313" key="1">
    <source>
        <dbReference type="EMBL" id="ARR10775.1"/>
    </source>
</evidence>
<name>A0A1X9T471_9BACL</name>
<dbReference type="OrthoDB" id="2650696at2"/>
<proteinExistence type="predicted"/>
<keyword evidence="1" id="KW-0614">Plasmid</keyword>